<dbReference type="Gene3D" id="3.40.1030.10">
    <property type="entry name" value="Nucleoside phosphorylase/phosphoribosyltransferase catalytic domain"/>
    <property type="match status" value="1"/>
</dbReference>
<dbReference type="SUPFAM" id="SSF54680">
    <property type="entry name" value="Pyrimidine nucleoside phosphorylase C-terminal domain"/>
    <property type="match status" value="1"/>
</dbReference>
<evidence type="ECO:0000256" key="2">
    <source>
        <dbReference type="ARBA" id="ARBA00022679"/>
    </source>
</evidence>
<gene>
    <name evidence="5" type="ORF">DV707_15785</name>
    <name evidence="6" type="ORF">SAMN04488133_2683</name>
</gene>
<dbReference type="EMBL" id="FNVN01000004">
    <property type="protein sequence ID" value="SEG57455.1"/>
    <property type="molecule type" value="Genomic_DNA"/>
</dbReference>
<dbReference type="GO" id="GO:0004645">
    <property type="term" value="F:1,4-alpha-oligoglucan phosphorylase activity"/>
    <property type="evidence" value="ECO:0007669"/>
    <property type="project" value="InterPro"/>
</dbReference>
<keyword evidence="7" id="KW-1185">Reference proteome</keyword>
<dbReference type="PANTHER" id="PTHR10515:SF0">
    <property type="entry name" value="THYMIDINE PHOSPHORYLASE"/>
    <property type="match status" value="1"/>
</dbReference>
<name>A0A1H6BAQ8_9EURY</name>
<dbReference type="InterPro" id="IPR000053">
    <property type="entry name" value="Thymidine/pyrmidine_PPase"/>
</dbReference>
<dbReference type="Pfam" id="PF00591">
    <property type="entry name" value="Glycos_transf_3"/>
    <property type="match status" value="1"/>
</dbReference>
<dbReference type="PANTHER" id="PTHR10515">
    <property type="entry name" value="THYMIDINE PHOSPHORYLASE"/>
    <property type="match status" value="1"/>
</dbReference>
<dbReference type="Pfam" id="PF02885">
    <property type="entry name" value="Glycos_trans_3N"/>
    <property type="match status" value="1"/>
</dbReference>
<sequence>MRLTAREIDIGTRTPTVLLNSTDASELGAHPLDRVRIRHGPDVATGIVEITDELVDPGLLGVTRQISHITGEVEITLASKPDSAAHITKKLDDVELEREEIDAVVRDINRDLLSDVELGAFVSGVYAHGLSRAEIMSLTDSMVEIGETMQWDREPIVDKHSIGGVAGNRVTPIVVSIVAAAGVTIPKSSSRAVTSAAGTADTMEVFCDVSFSVSEVREIVTETNGCVVWGGAVNLSPVDDKIIRAETPLSLDPPGQVIASVLSKKKSAGATHVVIDLPYGEGAKVESLHDAREMAEDFTRVGTNLGMEIDCAITRGEQPIGRGIGPVLEARDVLDALDGDGPADLRSKSVRLAQILLDAAGAEETAAELLGTGAAEAKFREIVGAQNGDPDVSSEDLTPGPYEETIHTDRGGVVTHVDNKLVNELARRAGAPKDHGAGVYLHCRTRDELTDGDPLLTLYAEKRDKLEQARTFWTANSPIRVHDSEAVLIEQW</sequence>
<evidence type="ECO:0000313" key="5">
    <source>
        <dbReference type="EMBL" id="QCC49211.1"/>
    </source>
</evidence>
<dbReference type="OrthoDB" id="9827at2157"/>
<reference evidence="5 8" key="2">
    <citation type="journal article" date="2019" name="Nat. Commun.">
        <title>A new type of DNA phosphorothioation-based antiviral system in archaea.</title>
        <authorList>
            <person name="Xiong L."/>
            <person name="Liu S."/>
            <person name="Chen S."/>
            <person name="Xiao Y."/>
            <person name="Zhu B."/>
            <person name="Gao Y."/>
            <person name="Zhang Y."/>
            <person name="Chen B."/>
            <person name="Luo J."/>
            <person name="Deng Z."/>
            <person name="Chen X."/>
            <person name="Wang L."/>
            <person name="Chen S."/>
        </authorList>
    </citation>
    <scope>NUCLEOTIDE SEQUENCE [LARGE SCALE GENOMIC DNA]</scope>
    <source>
        <strain evidence="5 8">CGMCC 1.10331</strain>
        <plasmid evidence="5 8">unnamed1</plasmid>
    </source>
</reference>
<dbReference type="InterPro" id="IPR013102">
    <property type="entry name" value="PYNP_C"/>
</dbReference>
<dbReference type="InterPro" id="IPR017713">
    <property type="entry name" value="AMP_phosphorylase"/>
</dbReference>
<dbReference type="GO" id="GO:0046125">
    <property type="term" value="P:pyrimidine deoxyribonucleoside metabolic process"/>
    <property type="evidence" value="ECO:0007669"/>
    <property type="project" value="InterPro"/>
</dbReference>
<evidence type="ECO:0000313" key="8">
    <source>
        <dbReference type="Proteomes" id="UP000296733"/>
    </source>
</evidence>
<evidence type="ECO:0000256" key="3">
    <source>
        <dbReference type="NCBIfam" id="TIGR03327"/>
    </source>
</evidence>
<dbReference type="EMBL" id="CP031312">
    <property type="protein sequence ID" value="QCC49211.1"/>
    <property type="molecule type" value="Genomic_DNA"/>
</dbReference>
<dbReference type="InterPro" id="IPR036566">
    <property type="entry name" value="PYNP-like_C_sf"/>
</dbReference>
<evidence type="ECO:0000313" key="6">
    <source>
        <dbReference type="EMBL" id="SEG57455.1"/>
    </source>
</evidence>
<dbReference type="Gene3D" id="2.40.40.20">
    <property type="match status" value="1"/>
</dbReference>
<dbReference type="Pfam" id="PF07831">
    <property type="entry name" value="PYNP_C"/>
    <property type="match status" value="1"/>
</dbReference>
<reference evidence="6 7" key="1">
    <citation type="submission" date="2016-10" db="EMBL/GenBank/DDBJ databases">
        <authorList>
            <person name="de Groot N.N."/>
        </authorList>
    </citation>
    <scope>NUCLEOTIDE SEQUENCE [LARGE SCALE GENOMIC DNA]</scope>
    <source>
        <strain evidence="6 7">CGMCC 1.10331</strain>
    </source>
</reference>
<dbReference type="InterPro" id="IPR035902">
    <property type="entry name" value="Nuc_phospho_transferase"/>
</dbReference>
<geneLocation type="plasmid" evidence="5">
    <name>unnamed1</name>
</geneLocation>
<dbReference type="InterPro" id="IPR017459">
    <property type="entry name" value="Glycosyl_Trfase_fam3_N_dom"/>
</dbReference>
<dbReference type="SUPFAM" id="SSF52418">
    <property type="entry name" value="Nucleoside phosphorylase/phosphoribosyltransferase catalytic domain"/>
    <property type="match status" value="1"/>
</dbReference>
<dbReference type="GO" id="GO:0006206">
    <property type="term" value="P:pyrimidine nucleobase metabolic process"/>
    <property type="evidence" value="ECO:0007669"/>
    <property type="project" value="InterPro"/>
</dbReference>
<dbReference type="GO" id="GO:0006196">
    <property type="term" value="P:AMP catabolic process"/>
    <property type="evidence" value="ECO:0007669"/>
    <property type="project" value="TreeGrafter"/>
</dbReference>
<dbReference type="GO" id="GO:0016763">
    <property type="term" value="F:pentosyltransferase activity"/>
    <property type="evidence" value="ECO:0007669"/>
    <property type="project" value="InterPro"/>
</dbReference>
<protein>
    <recommendedName>
        <fullName evidence="3">AMP phosphorylase</fullName>
        <ecNumber evidence="3">2.4.2.57</ecNumber>
    </recommendedName>
</protein>
<dbReference type="Gene3D" id="3.90.1170.30">
    <property type="entry name" value="Pyrimidine nucleoside phosphorylase-like, C-terminal domain"/>
    <property type="match status" value="1"/>
</dbReference>
<dbReference type="Gene3D" id="1.20.970.50">
    <property type="match status" value="1"/>
</dbReference>
<proteinExistence type="predicted"/>
<dbReference type="AlphaFoldDB" id="A0A1H6BAQ8"/>
<dbReference type="SMART" id="SM00941">
    <property type="entry name" value="PYNP_C"/>
    <property type="match status" value="1"/>
</dbReference>
<dbReference type="GeneID" id="39859581"/>
<dbReference type="InterPro" id="IPR036320">
    <property type="entry name" value="Glycosyl_Trfase_fam3_N_dom_sf"/>
</dbReference>
<dbReference type="InterPro" id="IPR013466">
    <property type="entry name" value="Thymidine/AMP_Pase"/>
</dbReference>
<dbReference type="Proteomes" id="UP000236740">
    <property type="component" value="Unassembled WGS sequence"/>
</dbReference>
<dbReference type="PIRSF" id="PIRSF000478">
    <property type="entry name" value="TP_PyNP"/>
    <property type="match status" value="1"/>
</dbReference>
<accession>A0A1H6BAQ8</accession>
<dbReference type="Proteomes" id="UP000296733">
    <property type="component" value="Plasmid unnamed1"/>
</dbReference>
<dbReference type="EC" id="2.4.2.57" evidence="3"/>
<keyword evidence="5" id="KW-0614">Plasmid</keyword>
<dbReference type="NCBIfam" id="NF003338">
    <property type="entry name" value="PRK04350.1"/>
    <property type="match status" value="1"/>
</dbReference>
<evidence type="ECO:0000313" key="7">
    <source>
        <dbReference type="Proteomes" id="UP000236740"/>
    </source>
</evidence>
<dbReference type="GO" id="GO:0005829">
    <property type="term" value="C:cytosol"/>
    <property type="evidence" value="ECO:0007669"/>
    <property type="project" value="TreeGrafter"/>
</dbReference>
<organism evidence="6 7">
    <name type="scientific">Halobellus limi</name>
    <dbReference type="NCBI Taxonomy" id="699433"/>
    <lineage>
        <taxon>Archaea</taxon>
        <taxon>Methanobacteriati</taxon>
        <taxon>Methanobacteriota</taxon>
        <taxon>Stenosarchaea group</taxon>
        <taxon>Halobacteria</taxon>
        <taxon>Halobacteriales</taxon>
        <taxon>Haloferacaceae</taxon>
        <taxon>Halobellus</taxon>
    </lineage>
</organism>
<dbReference type="KEGG" id="hlm:DV707_15785"/>
<dbReference type="RefSeq" id="WP_103992375.1">
    <property type="nucleotide sequence ID" value="NZ_CP031312.1"/>
</dbReference>
<dbReference type="InterPro" id="IPR000312">
    <property type="entry name" value="Glycosyl_Trfase_fam3"/>
</dbReference>
<keyword evidence="2 5" id="KW-0808">Transferase</keyword>
<feature type="domain" description="Pyrimidine nucleoside phosphorylase C-terminal" evidence="4">
    <location>
        <begin position="413"/>
        <end position="480"/>
    </location>
</feature>
<dbReference type="NCBIfam" id="TIGR03327">
    <property type="entry name" value="AMP_phos"/>
    <property type="match status" value="1"/>
</dbReference>
<keyword evidence="1 5" id="KW-0328">Glycosyltransferase</keyword>
<dbReference type="InterPro" id="IPR017872">
    <property type="entry name" value="Pyrmidine_PPase_CS"/>
</dbReference>
<dbReference type="NCBIfam" id="TIGR02645">
    <property type="entry name" value="ARCH_P_rylase"/>
    <property type="match status" value="1"/>
</dbReference>
<evidence type="ECO:0000259" key="4">
    <source>
        <dbReference type="SMART" id="SM00941"/>
    </source>
</evidence>
<dbReference type="SUPFAM" id="SSF47648">
    <property type="entry name" value="Nucleoside phosphorylase/phosphoribosyltransferase N-terminal domain"/>
    <property type="match status" value="1"/>
</dbReference>
<evidence type="ECO:0000256" key="1">
    <source>
        <dbReference type="ARBA" id="ARBA00022676"/>
    </source>
</evidence>
<dbReference type="PROSITE" id="PS00647">
    <property type="entry name" value="THYMID_PHOSPHORYLASE"/>
    <property type="match status" value="1"/>
</dbReference>